<feature type="modified residue" description="4-aspartylphosphate" evidence="1">
    <location>
        <position position="53"/>
    </location>
</feature>
<dbReference type="PROSITE" id="PS50110">
    <property type="entry name" value="RESPONSE_REGULATORY"/>
    <property type="match status" value="1"/>
</dbReference>
<dbReference type="EMBL" id="CP136336">
    <property type="protein sequence ID" value="WOB07099.1"/>
    <property type="molecule type" value="Genomic_DNA"/>
</dbReference>
<evidence type="ECO:0000256" key="1">
    <source>
        <dbReference type="PROSITE-ProRule" id="PRU00169"/>
    </source>
</evidence>
<name>A0ABZ0CQ46_9BURK</name>
<protein>
    <submittedName>
        <fullName evidence="3">Response regulator</fullName>
    </submittedName>
</protein>
<organism evidence="3 4">
    <name type="scientific">Piscinibacter gummiphilus</name>
    <dbReference type="NCBI Taxonomy" id="946333"/>
    <lineage>
        <taxon>Bacteria</taxon>
        <taxon>Pseudomonadati</taxon>
        <taxon>Pseudomonadota</taxon>
        <taxon>Betaproteobacteria</taxon>
        <taxon>Burkholderiales</taxon>
        <taxon>Sphaerotilaceae</taxon>
        <taxon>Piscinibacter</taxon>
    </lineage>
</organism>
<evidence type="ECO:0000259" key="2">
    <source>
        <dbReference type="PROSITE" id="PS50110"/>
    </source>
</evidence>
<dbReference type="SUPFAM" id="SSF52172">
    <property type="entry name" value="CheY-like"/>
    <property type="match status" value="1"/>
</dbReference>
<accession>A0ABZ0CQ46</accession>
<evidence type="ECO:0000313" key="4">
    <source>
        <dbReference type="Proteomes" id="UP001303946"/>
    </source>
</evidence>
<dbReference type="Proteomes" id="UP001303946">
    <property type="component" value="Chromosome"/>
</dbReference>
<keyword evidence="4" id="KW-1185">Reference proteome</keyword>
<dbReference type="InterPro" id="IPR011006">
    <property type="entry name" value="CheY-like_superfamily"/>
</dbReference>
<dbReference type="Pfam" id="PF00072">
    <property type="entry name" value="Response_reg"/>
    <property type="match status" value="1"/>
</dbReference>
<dbReference type="Gene3D" id="3.40.50.2300">
    <property type="match status" value="1"/>
</dbReference>
<dbReference type="InterPro" id="IPR001789">
    <property type="entry name" value="Sig_transdc_resp-reg_receiver"/>
</dbReference>
<sequence>MKRVLLLEPHFVMRNTVANVARQLRLADIHEATHYEAALRMLQTDVYDALLADLGEKLDGLTLVQQVRSGATLCDPEVPIAVMALGLDADTIGVFKTLKVQRIMIKPFKVKTAVEVLASLSGAALPA</sequence>
<feature type="domain" description="Response regulatory" evidence="2">
    <location>
        <begin position="3"/>
        <end position="121"/>
    </location>
</feature>
<proteinExistence type="predicted"/>
<reference evidence="3 4" key="1">
    <citation type="submission" date="2023-10" db="EMBL/GenBank/DDBJ databases">
        <title>Bacteria for the degradation of biodegradable plastic PBAT(Polybutylene adipate terephthalate).</title>
        <authorList>
            <person name="Weon H.-Y."/>
            <person name="Yeon J."/>
        </authorList>
    </citation>
    <scope>NUCLEOTIDE SEQUENCE [LARGE SCALE GENOMIC DNA]</scope>
    <source>
        <strain evidence="3 4">SBD 7-3</strain>
    </source>
</reference>
<keyword evidence="1" id="KW-0597">Phosphoprotein</keyword>
<dbReference type="SMART" id="SM00448">
    <property type="entry name" value="REC"/>
    <property type="match status" value="1"/>
</dbReference>
<gene>
    <name evidence="3" type="ORF">RXV79_19520</name>
</gene>
<dbReference type="RefSeq" id="WP_316699773.1">
    <property type="nucleotide sequence ID" value="NZ_CP136336.1"/>
</dbReference>
<evidence type="ECO:0000313" key="3">
    <source>
        <dbReference type="EMBL" id="WOB07099.1"/>
    </source>
</evidence>